<sequence length="174" mass="18955">MLNTLSSFSVRVIMNPVLCDPQWFRETPIDDQTGPIDSVSKTERYDGRGGSSRGRSAFPVQQQRLGNPQFRPFQQPGPSRFGQSSHPQFSGPQFAQVNAMTREQAEGTSGGGIIQGGGSVCSGRHCGNLLVVIVVQRIELLHLHTRIILLSSILLAVPVLLNESTRILCSRTNG</sequence>
<gene>
    <name evidence="2" type="ORF">F511_33547</name>
</gene>
<reference evidence="2 3" key="1">
    <citation type="journal article" date="2015" name="Proc. Natl. Acad. Sci. U.S.A.">
        <title>The resurrection genome of Boea hygrometrica: A blueprint for survival of dehydration.</title>
        <authorList>
            <person name="Xiao L."/>
            <person name="Yang G."/>
            <person name="Zhang L."/>
            <person name="Yang X."/>
            <person name="Zhao S."/>
            <person name="Ji Z."/>
            <person name="Zhou Q."/>
            <person name="Hu M."/>
            <person name="Wang Y."/>
            <person name="Chen M."/>
            <person name="Xu Y."/>
            <person name="Jin H."/>
            <person name="Xiao X."/>
            <person name="Hu G."/>
            <person name="Bao F."/>
            <person name="Hu Y."/>
            <person name="Wan P."/>
            <person name="Li L."/>
            <person name="Deng X."/>
            <person name="Kuang T."/>
            <person name="Xiang C."/>
            <person name="Zhu J.K."/>
            <person name="Oliver M.J."/>
            <person name="He Y."/>
        </authorList>
    </citation>
    <scope>NUCLEOTIDE SEQUENCE [LARGE SCALE GENOMIC DNA]</scope>
    <source>
        <strain evidence="3">cv. XS01</strain>
    </source>
</reference>
<evidence type="ECO:0000313" key="3">
    <source>
        <dbReference type="Proteomes" id="UP000250235"/>
    </source>
</evidence>
<evidence type="ECO:0000313" key="2">
    <source>
        <dbReference type="EMBL" id="KZV22283.1"/>
    </source>
</evidence>
<evidence type="ECO:0000256" key="1">
    <source>
        <dbReference type="SAM" id="MobiDB-lite"/>
    </source>
</evidence>
<dbReference type="EMBL" id="KV014402">
    <property type="protein sequence ID" value="KZV22283.1"/>
    <property type="molecule type" value="Genomic_DNA"/>
</dbReference>
<proteinExistence type="predicted"/>
<organism evidence="2 3">
    <name type="scientific">Dorcoceras hygrometricum</name>
    <dbReference type="NCBI Taxonomy" id="472368"/>
    <lineage>
        <taxon>Eukaryota</taxon>
        <taxon>Viridiplantae</taxon>
        <taxon>Streptophyta</taxon>
        <taxon>Embryophyta</taxon>
        <taxon>Tracheophyta</taxon>
        <taxon>Spermatophyta</taxon>
        <taxon>Magnoliopsida</taxon>
        <taxon>eudicotyledons</taxon>
        <taxon>Gunneridae</taxon>
        <taxon>Pentapetalae</taxon>
        <taxon>asterids</taxon>
        <taxon>lamiids</taxon>
        <taxon>Lamiales</taxon>
        <taxon>Gesneriaceae</taxon>
        <taxon>Didymocarpoideae</taxon>
        <taxon>Trichosporeae</taxon>
        <taxon>Loxocarpinae</taxon>
        <taxon>Dorcoceras</taxon>
    </lineage>
</organism>
<name>A0A2Z7AKR4_9LAMI</name>
<feature type="region of interest" description="Disordered" evidence="1">
    <location>
        <begin position="25"/>
        <end position="88"/>
    </location>
</feature>
<keyword evidence="3" id="KW-1185">Reference proteome</keyword>
<accession>A0A2Z7AKR4</accession>
<protein>
    <submittedName>
        <fullName evidence="2">Uncharacterized protein</fullName>
    </submittedName>
</protein>
<dbReference type="Proteomes" id="UP000250235">
    <property type="component" value="Unassembled WGS sequence"/>
</dbReference>
<dbReference type="AlphaFoldDB" id="A0A2Z7AKR4"/>